<keyword evidence="9 10" id="KW-0496">Mitochondrion</keyword>
<sequence length="115" mass="13062">MIGSVFFWALLSSLIAFYQSSFFSGISSSGYSVNVWASSFECGFIGHLVKINNFGVGFFIMLVFFVLFDLEISLLLNAAFQYEFSGNLFYYSFFVMLLSVGFFFEVCFGYVGWSK</sequence>
<dbReference type="AlphaFoldDB" id="A0A344ANU6"/>
<keyword evidence="6 9" id="KW-1133">Transmembrane helix</keyword>
<evidence type="ECO:0000256" key="9">
    <source>
        <dbReference type="RuleBase" id="RU003640"/>
    </source>
</evidence>
<dbReference type="Gene3D" id="1.20.58.1610">
    <property type="entry name" value="NADH:ubiquinone/plastoquinone oxidoreductase, chain 3"/>
    <property type="match status" value="1"/>
</dbReference>
<proteinExistence type="inferred from homology"/>
<accession>A0A344ANU6</accession>
<evidence type="ECO:0000256" key="6">
    <source>
        <dbReference type="ARBA" id="ARBA00022989"/>
    </source>
</evidence>
<dbReference type="EC" id="7.1.1.2" evidence="9"/>
<keyword evidence="7 9" id="KW-0472">Membrane</keyword>
<evidence type="ECO:0000256" key="7">
    <source>
        <dbReference type="ARBA" id="ARBA00023136"/>
    </source>
</evidence>
<comment type="similarity">
    <text evidence="2 9">Belongs to the complex I subunit 3 family.</text>
</comment>
<dbReference type="Pfam" id="PF00507">
    <property type="entry name" value="Oxidored_q4"/>
    <property type="match status" value="1"/>
</dbReference>
<keyword evidence="9" id="KW-0679">Respiratory chain</keyword>
<dbReference type="InterPro" id="IPR038430">
    <property type="entry name" value="NDAH_ubi_oxred_su3_sf"/>
</dbReference>
<keyword evidence="5 9" id="KW-0812">Transmembrane</keyword>
<comment type="subcellular location">
    <subcellularLocation>
        <location evidence="1">Membrane</location>
    </subcellularLocation>
    <subcellularLocation>
        <location evidence="9">Mitochondrion membrane</location>
        <topology evidence="9">Multi-pass membrane protein</topology>
    </subcellularLocation>
</comment>
<reference evidence="10" key="2">
    <citation type="submission" date="2018-02" db="EMBL/GenBank/DDBJ databases">
        <authorList>
            <person name="Vanhove M.P.M."/>
            <person name="Briscoe A.G."/>
            <person name="Jorissen M.W.P."/>
            <person name="Littlewood D.T.J."/>
            <person name="Huyse T."/>
        </authorList>
    </citation>
    <scope>NUCLEOTIDE SEQUENCE</scope>
</reference>
<evidence type="ECO:0000313" key="10">
    <source>
        <dbReference type="EMBL" id="AWW03119.1"/>
    </source>
</evidence>
<name>A0A344ANU6_9PLAT</name>
<evidence type="ECO:0000256" key="8">
    <source>
        <dbReference type="ARBA" id="ARBA00049551"/>
    </source>
</evidence>
<dbReference type="EMBL" id="MG970255">
    <property type="protein sequence ID" value="AWW03119.1"/>
    <property type="molecule type" value="Genomic_DNA"/>
</dbReference>
<protein>
    <recommendedName>
        <fullName evidence="3 9">NADH-ubiquinone oxidoreductase chain 3</fullName>
        <ecNumber evidence="9">7.1.1.2</ecNumber>
    </recommendedName>
</protein>
<keyword evidence="9" id="KW-0249">Electron transport</keyword>
<keyword evidence="9" id="KW-0830">Ubiquinone</keyword>
<organism evidence="10">
    <name type="scientific">Cichlidogyrus halli</name>
    <dbReference type="NCBI Taxonomy" id="321991"/>
    <lineage>
        <taxon>Eukaryota</taxon>
        <taxon>Metazoa</taxon>
        <taxon>Spiralia</taxon>
        <taxon>Lophotrochozoa</taxon>
        <taxon>Platyhelminthes</taxon>
        <taxon>Monogenea</taxon>
        <taxon>Monopisthocotylea</taxon>
        <taxon>Dactylogyridea</taxon>
        <taxon>Ancyrocephalidae</taxon>
        <taxon>Cichlidogyrus</taxon>
    </lineage>
</organism>
<comment type="function">
    <text evidence="9">Core subunit of the mitochondrial membrane respiratory chain NADH dehydrogenase (Complex I) which catalyzes electron transfer from NADH through the respiratory chain, using ubiquinone as an electron acceptor. Essential for the catalytic activity of complex I.</text>
</comment>
<feature type="transmembrane region" description="Helical" evidence="9">
    <location>
        <begin position="88"/>
        <end position="113"/>
    </location>
</feature>
<evidence type="ECO:0000256" key="3">
    <source>
        <dbReference type="ARBA" id="ARBA00021007"/>
    </source>
</evidence>
<feature type="transmembrane region" description="Helical" evidence="9">
    <location>
        <begin position="56"/>
        <end position="76"/>
    </location>
</feature>
<keyword evidence="4 9" id="KW-0813">Transport</keyword>
<evidence type="ECO:0000256" key="2">
    <source>
        <dbReference type="ARBA" id="ARBA00008472"/>
    </source>
</evidence>
<comment type="catalytic activity">
    <reaction evidence="8 9">
        <text>a ubiquinone + NADH + 5 H(+)(in) = a ubiquinol + NAD(+) + 4 H(+)(out)</text>
        <dbReference type="Rhea" id="RHEA:29091"/>
        <dbReference type="Rhea" id="RHEA-COMP:9565"/>
        <dbReference type="Rhea" id="RHEA-COMP:9566"/>
        <dbReference type="ChEBI" id="CHEBI:15378"/>
        <dbReference type="ChEBI" id="CHEBI:16389"/>
        <dbReference type="ChEBI" id="CHEBI:17976"/>
        <dbReference type="ChEBI" id="CHEBI:57540"/>
        <dbReference type="ChEBI" id="CHEBI:57945"/>
        <dbReference type="EC" id="7.1.1.2"/>
    </reaction>
</comment>
<dbReference type="GO" id="GO:0008137">
    <property type="term" value="F:NADH dehydrogenase (ubiquinone) activity"/>
    <property type="evidence" value="ECO:0007669"/>
    <property type="project" value="UniProtKB-UniRule"/>
</dbReference>
<evidence type="ECO:0000256" key="4">
    <source>
        <dbReference type="ARBA" id="ARBA00022448"/>
    </source>
</evidence>
<evidence type="ECO:0000256" key="5">
    <source>
        <dbReference type="ARBA" id="ARBA00022692"/>
    </source>
</evidence>
<geneLocation type="mitochondrion" evidence="10"/>
<dbReference type="InterPro" id="IPR000440">
    <property type="entry name" value="NADH_UbQ/plastoQ_OxRdtase_su3"/>
</dbReference>
<evidence type="ECO:0000256" key="1">
    <source>
        <dbReference type="ARBA" id="ARBA00004370"/>
    </source>
</evidence>
<keyword evidence="9" id="KW-0520">NAD</keyword>
<gene>
    <name evidence="10" type="primary">ND3</name>
</gene>
<dbReference type="GO" id="GO:0031966">
    <property type="term" value="C:mitochondrial membrane"/>
    <property type="evidence" value="ECO:0007669"/>
    <property type="project" value="UniProtKB-SubCell"/>
</dbReference>
<keyword evidence="9" id="KW-1278">Translocase</keyword>
<reference evidence="10" key="1">
    <citation type="journal article" date="2018" name="BMC Genomics">
        <title>The first next-generation sequencing approach to the mitochondrial phylogeny of African monogenean parasites (Platyhelminthes: Gyrodactylidae and Dactylogyridae).</title>
        <authorList>
            <person name="Vanhove M.P.M."/>
            <person name="Briscoe A.G."/>
            <person name="Jorissen M.W.P."/>
            <person name="Littlewood D.T.J."/>
            <person name="Huyse T."/>
        </authorList>
    </citation>
    <scope>NUCLEOTIDE SEQUENCE</scope>
</reference>